<dbReference type="Proteomes" id="UP000319801">
    <property type="component" value="Unassembled WGS sequence"/>
</dbReference>
<keyword evidence="3" id="KW-1185">Reference proteome</keyword>
<dbReference type="EMBL" id="VCAZ01000294">
    <property type="protein sequence ID" value="TTV09634.1"/>
    <property type="molecule type" value="Genomic_DNA"/>
</dbReference>
<comment type="caution">
    <text evidence="2">The sequence shown here is derived from an EMBL/GenBank/DDBJ whole genome shotgun (WGS) entry which is preliminary data.</text>
</comment>
<dbReference type="AlphaFoldDB" id="A0A556VV78"/>
<sequence length="179" mass="19741">MTSDFPALPVEAGGYFLKGTSQSCMFIRVPPIRLPWRRVSLRINLHSDSFSVNNKAVTLLIAATCSCLPACHRAGGLGRLGVQHVSSPPPFLWNNCLLELQAEPIKQLEEHMAAACEPLRGPPQDAKFVVTVSETAPGFLRHRLFTEISELYTREPSRNPTPTTESAPPDHPLNFLTNL</sequence>
<evidence type="ECO:0000313" key="3">
    <source>
        <dbReference type="Proteomes" id="UP000319801"/>
    </source>
</evidence>
<gene>
    <name evidence="2" type="ORF">Baya_16391</name>
</gene>
<protein>
    <submittedName>
        <fullName evidence="2">Uncharacterized protein</fullName>
    </submittedName>
</protein>
<organism evidence="2 3">
    <name type="scientific">Bagarius yarrelli</name>
    <name type="common">Goonch</name>
    <name type="synonym">Bagrus yarrelli</name>
    <dbReference type="NCBI Taxonomy" id="175774"/>
    <lineage>
        <taxon>Eukaryota</taxon>
        <taxon>Metazoa</taxon>
        <taxon>Chordata</taxon>
        <taxon>Craniata</taxon>
        <taxon>Vertebrata</taxon>
        <taxon>Euteleostomi</taxon>
        <taxon>Actinopterygii</taxon>
        <taxon>Neopterygii</taxon>
        <taxon>Teleostei</taxon>
        <taxon>Ostariophysi</taxon>
        <taxon>Siluriformes</taxon>
        <taxon>Sisoridae</taxon>
        <taxon>Sisorinae</taxon>
        <taxon>Bagarius</taxon>
    </lineage>
</organism>
<feature type="region of interest" description="Disordered" evidence="1">
    <location>
        <begin position="153"/>
        <end position="179"/>
    </location>
</feature>
<reference evidence="2 3" key="1">
    <citation type="journal article" date="2019" name="Genome Biol. Evol.">
        <title>Whole-Genome Sequencing of the Giant Devil Catfish, Bagarius yarrelli.</title>
        <authorList>
            <person name="Jiang W."/>
            <person name="Lv Y."/>
            <person name="Cheng L."/>
            <person name="Yang K."/>
            <person name="Chao B."/>
            <person name="Wang X."/>
            <person name="Li Y."/>
            <person name="Pan X."/>
            <person name="You X."/>
            <person name="Zhang Y."/>
            <person name="Yang J."/>
            <person name="Li J."/>
            <person name="Zhang X."/>
            <person name="Liu S."/>
            <person name="Sun C."/>
            <person name="Yang J."/>
            <person name="Shi Q."/>
        </authorList>
    </citation>
    <scope>NUCLEOTIDE SEQUENCE [LARGE SCALE GENOMIC DNA]</scope>
    <source>
        <strain evidence="2">JWS20170419001</strain>
        <tissue evidence="2">Muscle</tissue>
    </source>
</reference>
<evidence type="ECO:0000313" key="2">
    <source>
        <dbReference type="EMBL" id="TTV09634.1"/>
    </source>
</evidence>
<name>A0A556VV78_BAGYA</name>
<proteinExistence type="predicted"/>
<accession>A0A556VV78</accession>
<evidence type="ECO:0000256" key="1">
    <source>
        <dbReference type="SAM" id="MobiDB-lite"/>
    </source>
</evidence>